<dbReference type="AlphaFoldDB" id="A0A507ZN70"/>
<dbReference type="InterPro" id="IPR003029">
    <property type="entry name" value="S1_domain"/>
</dbReference>
<name>A0A507ZN70_9FLAO</name>
<feature type="domain" description="S1 motif" evidence="1">
    <location>
        <begin position="444"/>
        <end position="509"/>
    </location>
</feature>
<dbReference type="EMBL" id="VIAR01000005">
    <property type="protein sequence ID" value="TQD38990.1"/>
    <property type="molecule type" value="Genomic_DNA"/>
</dbReference>
<evidence type="ECO:0000313" key="3">
    <source>
        <dbReference type="Proteomes" id="UP000317169"/>
    </source>
</evidence>
<gene>
    <name evidence="2" type="ORF">FKR84_06205</name>
</gene>
<protein>
    <submittedName>
        <fullName evidence="2">S1 RNA-binding domain-containing protein</fullName>
    </submittedName>
</protein>
<dbReference type="PROSITE" id="PS50126">
    <property type="entry name" value="S1"/>
    <property type="match status" value="1"/>
</dbReference>
<sequence length="510" mass="59384">MTKRELQDSAKGFIQKDPSKAIEICLEIYENHAEEFNKFDAVNLLQAARKAHKTNIIKLQEIVGKFKEDEIVFSLCGWYIFDNYIKNKSPQQILQFENIIGQYLPLLKQKDVSLNNQYPCPFYLIVSNLWAAHSNNLFNANKIFDYCKIINPDFLSKESSSYTTNEGRDVEQASPYETYFQYYTKACDKLNKAEEALKACNLALSSISEFHYDNDLWFKMRIARAYIKLNNLDLAEKQYLEIINSKAGSSKYFLFKEFSEILFNQKRYEESWEKSLRSAIVLKDVKFCASLLLHQSRILVRLNRINEAKRFAEVIYAGIQEGLWNNSAKYQKLVNYFELKEVTGNAKTLFKKLYSYYKDELYSDSPSSKGEIIFIHKNGRFGKIKCTDESVINFTKNSFNKAHHRIDKFKNAEISFVSDYDYKADPIAENIKIITLKKEDEIIGEIFKGKVQNIVDFGIFIDFDSGKSGLSHISVLESNFKEIYDANDFVKIKIIKKTEKGYSLKILEKL</sequence>
<accession>A0A507ZN70</accession>
<dbReference type="OrthoDB" id="1623656at2"/>
<comment type="caution">
    <text evidence="2">The sequence shown here is derived from an EMBL/GenBank/DDBJ whole genome shotgun (WGS) entry which is preliminary data.</text>
</comment>
<proteinExistence type="predicted"/>
<reference evidence="2 3" key="1">
    <citation type="submission" date="2019-06" db="EMBL/GenBank/DDBJ databases">
        <title>Flavibacter putida gen. nov., sp. nov., a novel marine bacterium of the family Flavobacteriaceae isolated from coastal seawater.</title>
        <authorList>
            <person name="Feng X."/>
        </authorList>
    </citation>
    <scope>NUCLEOTIDE SEQUENCE [LARGE SCALE GENOMIC DNA]</scope>
    <source>
        <strain evidence="2 3">PLHSN227</strain>
    </source>
</reference>
<dbReference type="Proteomes" id="UP000317169">
    <property type="component" value="Unassembled WGS sequence"/>
</dbReference>
<dbReference type="SMART" id="SM00316">
    <property type="entry name" value="S1"/>
    <property type="match status" value="1"/>
</dbReference>
<dbReference type="RefSeq" id="WP_141421438.1">
    <property type="nucleotide sequence ID" value="NZ_VIAR01000005.1"/>
</dbReference>
<evidence type="ECO:0000259" key="1">
    <source>
        <dbReference type="PROSITE" id="PS50126"/>
    </source>
</evidence>
<dbReference type="GO" id="GO:0003676">
    <property type="term" value="F:nucleic acid binding"/>
    <property type="evidence" value="ECO:0007669"/>
    <property type="project" value="InterPro"/>
</dbReference>
<keyword evidence="3" id="KW-1185">Reference proteome</keyword>
<dbReference type="Gene3D" id="1.25.40.10">
    <property type="entry name" value="Tetratricopeptide repeat domain"/>
    <property type="match status" value="1"/>
</dbReference>
<evidence type="ECO:0000313" key="2">
    <source>
        <dbReference type="EMBL" id="TQD38990.1"/>
    </source>
</evidence>
<dbReference type="InterPro" id="IPR011990">
    <property type="entry name" value="TPR-like_helical_dom_sf"/>
</dbReference>
<dbReference type="InterPro" id="IPR012340">
    <property type="entry name" value="NA-bd_OB-fold"/>
</dbReference>
<dbReference type="Gene3D" id="2.40.50.140">
    <property type="entry name" value="Nucleic acid-binding proteins"/>
    <property type="match status" value="1"/>
</dbReference>
<organism evidence="2 3">
    <name type="scientific">Haloflavibacter putidus</name>
    <dbReference type="NCBI Taxonomy" id="2576776"/>
    <lineage>
        <taxon>Bacteria</taxon>
        <taxon>Pseudomonadati</taxon>
        <taxon>Bacteroidota</taxon>
        <taxon>Flavobacteriia</taxon>
        <taxon>Flavobacteriales</taxon>
        <taxon>Flavobacteriaceae</taxon>
        <taxon>Haloflavibacter</taxon>
    </lineage>
</organism>
<dbReference type="Pfam" id="PF00575">
    <property type="entry name" value="S1"/>
    <property type="match status" value="1"/>
</dbReference>
<dbReference type="SUPFAM" id="SSF50249">
    <property type="entry name" value="Nucleic acid-binding proteins"/>
    <property type="match status" value="1"/>
</dbReference>